<protein>
    <submittedName>
        <fullName evidence="1">Uncharacterized protein</fullName>
    </submittedName>
</protein>
<organism evidence="1 2">
    <name type="scientific">Epichloe festucae (strain Fl1)</name>
    <dbReference type="NCBI Taxonomy" id="877507"/>
    <lineage>
        <taxon>Eukaryota</taxon>
        <taxon>Fungi</taxon>
        <taxon>Dikarya</taxon>
        <taxon>Ascomycota</taxon>
        <taxon>Pezizomycotina</taxon>
        <taxon>Sordariomycetes</taxon>
        <taxon>Hypocreomycetidae</taxon>
        <taxon>Hypocreales</taxon>
        <taxon>Clavicipitaceae</taxon>
        <taxon>Epichloe</taxon>
    </lineage>
</organism>
<keyword evidence="2" id="KW-1185">Reference proteome</keyword>
<dbReference type="EMBL" id="CP031386">
    <property type="protein sequence ID" value="QPG98232.1"/>
    <property type="molecule type" value="Genomic_DNA"/>
</dbReference>
<evidence type="ECO:0000313" key="1">
    <source>
        <dbReference type="EMBL" id="QPG98232.1"/>
    </source>
</evidence>
<dbReference type="Proteomes" id="UP000594364">
    <property type="component" value="Chromosome 2"/>
</dbReference>
<dbReference type="Gene3D" id="3.40.630.30">
    <property type="match status" value="1"/>
</dbReference>
<gene>
    <name evidence="1" type="ORF">C2857_007398</name>
</gene>
<reference evidence="1 2" key="1">
    <citation type="journal article" date="2018" name="PLoS Genet.">
        <title>Repeat elements organise 3D genome structure and mediate transcription in the filamentous fungus Epichloe festucae.</title>
        <authorList>
            <person name="Winter D.J."/>
            <person name="Ganley A.R.D."/>
            <person name="Young C.A."/>
            <person name="Liachko I."/>
            <person name="Schardl C.L."/>
            <person name="Dupont P.Y."/>
            <person name="Berry D."/>
            <person name="Ram A."/>
            <person name="Scott B."/>
            <person name="Cox M.P."/>
        </authorList>
    </citation>
    <scope>NUCLEOTIDE SEQUENCE [LARGE SCALE GENOMIC DNA]</scope>
    <source>
        <strain evidence="1 2">Fl1</strain>
    </source>
</reference>
<proteinExistence type="predicted"/>
<dbReference type="OrthoDB" id="5169850at2759"/>
<accession>A0A7S9PUG6</accession>
<sequence>MREVRRLILDNASHGERTLMAARENHARSIESLVSLRLPPGWIVDVQLGHVDAVSWPHSTSSLTSGLKELVLTDSISSLHLVVLSFLSFSVAAQLIVTFSSLPEYQHIHIMAIESGLPSRYEIRVLESKHQDWASAIVMHSNIFHSPVWPVLYPEGLAERAYVGLSSAGYLVEHQISSGLSLGVFDKEYQFKNPESAATGGKLYWDSKDKGADGGKLLDQMDFPLVSVALAYDNFNHLDMEKMKPLLTTLPAFGPIYGVLAKFDKRDPAAWEAKGPGEVVMRNATSTRRDYEGKGIMKKLAHYMMRDVAAKGWRGIQIECFSDAVIHVWTNPPAPYRSEEVSQFHTWSYEEENEKGEMVHPFRPAKQRIVKVYCYLKE</sequence>
<dbReference type="AlphaFoldDB" id="A0A7S9PUG6"/>
<evidence type="ECO:0000313" key="2">
    <source>
        <dbReference type="Proteomes" id="UP000594364"/>
    </source>
</evidence>
<name>A0A7S9PUG6_EPIFF</name>